<evidence type="ECO:0000313" key="3">
    <source>
        <dbReference type="Proteomes" id="UP001049518"/>
    </source>
</evidence>
<sequence length="133" mass="14020">MRLSCRCSPVRVGSGDARSGRTRTASRDRHRSDGRDETEQGPYPTRLALRRRYGPPACHQARGARGAGEDARASAAGYLERDRGRYPSLAAHGHLGGHDWDAAFAQGLGHLLDGIAGAAPPGGRPGPGDAVRS</sequence>
<protein>
    <recommendedName>
        <fullName evidence="4">Tetracycline repressor TetR C-terminal domain-containing protein</fullName>
    </recommendedName>
</protein>
<keyword evidence="3" id="KW-1185">Reference proteome</keyword>
<dbReference type="Proteomes" id="UP001049518">
    <property type="component" value="Chromosome"/>
</dbReference>
<evidence type="ECO:0000256" key="1">
    <source>
        <dbReference type="SAM" id="MobiDB-lite"/>
    </source>
</evidence>
<feature type="region of interest" description="Disordered" evidence="1">
    <location>
        <begin position="1"/>
        <end position="44"/>
    </location>
</feature>
<dbReference type="RefSeq" id="WP_231333188.1">
    <property type="nucleotide sequence ID" value="NZ_CP059572.1"/>
</dbReference>
<accession>A0ABX8QQU7</accession>
<dbReference type="InterPro" id="IPR036271">
    <property type="entry name" value="Tet_transcr_reg_TetR-rel_C_sf"/>
</dbReference>
<dbReference type="EMBL" id="CP059572">
    <property type="protein sequence ID" value="QXJ20137.1"/>
    <property type="molecule type" value="Genomic_DNA"/>
</dbReference>
<reference evidence="2" key="1">
    <citation type="submission" date="2020-07" db="EMBL/GenBank/DDBJ databases">
        <authorList>
            <person name="Tarantini F.S."/>
            <person name="Hong K.W."/>
            <person name="Chan K.G."/>
        </authorList>
    </citation>
    <scope>NUCLEOTIDE SEQUENCE</scope>
    <source>
        <strain evidence="2">32-07</strain>
    </source>
</reference>
<name>A0ABX8QQU7_9ACTN</name>
<dbReference type="SUPFAM" id="SSF48498">
    <property type="entry name" value="Tetracyclin repressor-like, C-terminal domain"/>
    <property type="match status" value="1"/>
</dbReference>
<dbReference type="Gene3D" id="1.10.357.10">
    <property type="entry name" value="Tetracycline Repressor, domain 2"/>
    <property type="match status" value="1"/>
</dbReference>
<proteinExistence type="predicted"/>
<gene>
    <name evidence="2" type="ORF">AGRA3207_000791</name>
</gene>
<evidence type="ECO:0000313" key="2">
    <source>
        <dbReference type="EMBL" id="QXJ20137.1"/>
    </source>
</evidence>
<organism evidence="2 3">
    <name type="scientific">Actinomadura graeca</name>
    <dbReference type="NCBI Taxonomy" id="2750812"/>
    <lineage>
        <taxon>Bacteria</taxon>
        <taxon>Bacillati</taxon>
        <taxon>Actinomycetota</taxon>
        <taxon>Actinomycetes</taxon>
        <taxon>Streptosporangiales</taxon>
        <taxon>Thermomonosporaceae</taxon>
        <taxon>Actinomadura</taxon>
    </lineage>
</organism>
<feature type="compositionally biased region" description="Basic and acidic residues" evidence="1">
    <location>
        <begin position="25"/>
        <end position="38"/>
    </location>
</feature>
<evidence type="ECO:0008006" key="4">
    <source>
        <dbReference type="Google" id="ProtNLM"/>
    </source>
</evidence>